<dbReference type="Pfam" id="PF00400">
    <property type="entry name" value="WD40"/>
    <property type="match status" value="2"/>
</dbReference>
<dbReference type="InterPro" id="IPR015943">
    <property type="entry name" value="WD40/YVTN_repeat-like_dom_sf"/>
</dbReference>
<dbReference type="EMBL" id="JWZX01003060">
    <property type="protein sequence ID" value="KOO24730.1"/>
    <property type="molecule type" value="Genomic_DNA"/>
</dbReference>
<dbReference type="GO" id="GO:0060271">
    <property type="term" value="P:cilium assembly"/>
    <property type="evidence" value="ECO:0007669"/>
    <property type="project" value="TreeGrafter"/>
</dbReference>
<keyword evidence="8" id="KW-0966">Cell projection</keyword>
<dbReference type="Gene3D" id="2.130.10.10">
    <property type="entry name" value="YVTN repeat-like/Quinoprotein amine dehydrogenase"/>
    <property type="match status" value="3"/>
</dbReference>
<accession>A0A0M0JE45</accession>
<dbReference type="PANTHER" id="PTHR14885">
    <property type="entry name" value="CILIA- AND FLAGELLA-ASSOCIATED PROTEIN 43-RELATED"/>
    <property type="match status" value="1"/>
</dbReference>
<proteinExistence type="predicted"/>
<keyword evidence="4" id="KW-0853">WD repeat</keyword>
<feature type="coiled-coil region" evidence="9">
    <location>
        <begin position="720"/>
        <end position="747"/>
    </location>
</feature>
<evidence type="ECO:0000256" key="7">
    <source>
        <dbReference type="ARBA" id="ARBA00023212"/>
    </source>
</evidence>
<dbReference type="Pfam" id="PF25828">
    <property type="entry name" value="CC_Cfap43"/>
    <property type="match status" value="2"/>
</dbReference>
<keyword evidence="5" id="KW-0677">Repeat</keyword>
<protein>
    <submittedName>
        <fullName evidence="10">Wd repeat-containing protein 96</fullName>
    </submittedName>
</protein>
<keyword evidence="11" id="KW-1185">Reference proteome</keyword>
<evidence type="ECO:0000256" key="9">
    <source>
        <dbReference type="SAM" id="Coils"/>
    </source>
</evidence>
<dbReference type="OrthoDB" id="64353at2759"/>
<dbReference type="InterPro" id="IPR001680">
    <property type="entry name" value="WD40_rpt"/>
</dbReference>
<comment type="subcellular location">
    <subcellularLocation>
        <location evidence="1">Cell projection</location>
        <location evidence="1">Cilium</location>
    </subcellularLocation>
    <subcellularLocation>
        <location evidence="2">Cytoplasm</location>
        <location evidence="2">Cytoskeleton</location>
    </subcellularLocation>
</comment>
<dbReference type="Proteomes" id="UP000037460">
    <property type="component" value="Unassembled WGS sequence"/>
</dbReference>
<evidence type="ECO:0000256" key="8">
    <source>
        <dbReference type="ARBA" id="ARBA00023273"/>
    </source>
</evidence>
<dbReference type="InterPro" id="IPR011047">
    <property type="entry name" value="Quinoprotein_ADH-like_sf"/>
</dbReference>
<evidence type="ECO:0000256" key="2">
    <source>
        <dbReference type="ARBA" id="ARBA00004245"/>
    </source>
</evidence>
<evidence type="ECO:0000256" key="5">
    <source>
        <dbReference type="ARBA" id="ARBA00022737"/>
    </source>
</evidence>
<keyword evidence="7" id="KW-0206">Cytoskeleton</keyword>
<keyword evidence="6 9" id="KW-0175">Coiled coil</keyword>
<evidence type="ECO:0000256" key="3">
    <source>
        <dbReference type="ARBA" id="ARBA00022490"/>
    </source>
</evidence>
<organism evidence="10 11">
    <name type="scientific">Chrysochromulina tobinii</name>
    <dbReference type="NCBI Taxonomy" id="1460289"/>
    <lineage>
        <taxon>Eukaryota</taxon>
        <taxon>Haptista</taxon>
        <taxon>Haptophyta</taxon>
        <taxon>Prymnesiophyceae</taxon>
        <taxon>Prymnesiales</taxon>
        <taxon>Chrysochromulinaceae</taxon>
        <taxon>Chrysochromulina</taxon>
    </lineage>
</organism>
<dbReference type="SMART" id="SM00320">
    <property type="entry name" value="WD40"/>
    <property type="match status" value="5"/>
</dbReference>
<dbReference type="PANTHER" id="PTHR14885:SF1">
    <property type="entry name" value="CILIA- AND FLAGELLA-ASSOCIATED PROTEIN 43"/>
    <property type="match status" value="1"/>
</dbReference>
<comment type="caution">
    <text evidence="10">The sequence shown here is derived from an EMBL/GenBank/DDBJ whole genome shotgun (WGS) entry which is preliminary data.</text>
</comment>
<feature type="coiled-coil region" evidence="9">
    <location>
        <begin position="1315"/>
        <end position="1342"/>
    </location>
</feature>
<evidence type="ECO:0000256" key="4">
    <source>
        <dbReference type="ARBA" id="ARBA00022574"/>
    </source>
</evidence>
<gene>
    <name evidence="10" type="ORF">Ctob_005852</name>
</gene>
<dbReference type="SUPFAM" id="SSF50998">
    <property type="entry name" value="Quinoprotein alcohol dehydrogenase-like"/>
    <property type="match status" value="1"/>
</dbReference>
<evidence type="ECO:0000313" key="11">
    <source>
        <dbReference type="Proteomes" id="UP000037460"/>
    </source>
</evidence>
<keyword evidence="3" id="KW-0963">Cytoplasm</keyword>
<evidence type="ECO:0000256" key="1">
    <source>
        <dbReference type="ARBA" id="ARBA00004138"/>
    </source>
</evidence>
<dbReference type="GO" id="GO:0005930">
    <property type="term" value="C:axoneme"/>
    <property type="evidence" value="ECO:0007669"/>
    <property type="project" value="TreeGrafter"/>
</dbReference>
<feature type="coiled-coil region" evidence="9">
    <location>
        <begin position="880"/>
        <end position="914"/>
    </location>
</feature>
<reference evidence="11" key="1">
    <citation type="journal article" date="2015" name="PLoS Genet.">
        <title>Genome Sequence and Transcriptome Analyses of Chrysochromulina tobin: Metabolic Tools for Enhanced Algal Fitness in the Prominent Order Prymnesiales (Haptophyceae).</title>
        <authorList>
            <person name="Hovde B.T."/>
            <person name="Deodato C.R."/>
            <person name="Hunsperger H.M."/>
            <person name="Ryken S.A."/>
            <person name="Yost W."/>
            <person name="Jha R.K."/>
            <person name="Patterson J."/>
            <person name="Monnat R.J. Jr."/>
            <person name="Barlow S.B."/>
            <person name="Starkenburg S.R."/>
            <person name="Cattolico R.A."/>
        </authorList>
    </citation>
    <scope>NUCLEOTIDE SEQUENCE</scope>
    <source>
        <strain evidence="11">CCMP291</strain>
    </source>
</reference>
<evidence type="ECO:0000313" key="10">
    <source>
        <dbReference type="EMBL" id="KOO24730.1"/>
    </source>
</evidence>
<sequence>MAVRLSAEASLGASTEQLSFQSAEQVVSVVGQRLKFCRCDAPLDPDETRWFSGSSGYGIALVATCPRAGLFAYTERKLQPQIQIFSYPSMMAGEVLSADDVLEFTAIAFLRSGKQIAALSGLPAPTLFVWSLAGASGVELLAKAALPVPCDALSLNPSGDGAMCTLASKKLLMWSLRLVYQTYLLTSTEVEFEQEDAEHPDTCMWNAHAWGSSGTLYAGAESGTVTALPRGQPASPVLRLDKAVRALVTDGTHMTVGCADGSVSWFLLEELDGETPLWTVSLGRSALRSLVMAPDYGRLLATTADGEMHLIAYTAEELPTEPVANPNEVLAVDRVASFHTAPVVCAAMLPHAAGGGKGHDIITCSEDGTMRCTDARTRLEVARVMTSSAAPPTGIAASAASLVIALGSADGVLHLYQRHLETAPLVRLGWRGRLGAAAVTRLAFSADGAYLAASCADGLTVVFELAPHASEPTVRSHVSLPAMPTSIAWTAAGKLMLAMPPSVKSRLLLLDVLESAVPNADMAPSIALASPAVAIVEAPSHYDGCTGGGATTVFALCQDKKLHVYEIPKVGAVGQAVQPLSSYSSHEKMPTALALSPDGNFVATAAKDGFTVVRSLMRIEDPVKLELHDSVLGGVAALVLVPNVSPAATPGSALVYSCGADGVMFMTVANPFGKSKATPPSYVPRPLQLPEAADKEAGAKTVLEIAAERANAPVAESAARDALAAKVQALKHELDGLLAANAALADDDLEKLTAADFVINEQQQAAWRQEGTHKVNALKAKIEEQNITNQIVSDRMHREFWQGMETPLSTLHGLPVPGAPPKGMPKCLSYTVPQPKPSVTKALEKKILLYPTFQLHTPWRKAAQMLLHGEQLRDLKIDFNNQLTSLLNAKRGELERIKERQARILEIISELERLDSKGDGEPTERMGIELEEEPDKLLEVVDQEIKSAKYISPQEQIRLDKLAEEKRARELAESGDTLGKRGLNNMMGGTLETRREEEAIFITLVKPEWMDTKDPSEFTEDDKKEIKEFAEKQKKLAAERDKRSKGLSTELLKTRQEIVDICTAFNDRVNALRDTKLVYDSALHENELLTIRLAQAKQSATAFRAKSNSLADELQSARMAHEEAAARLADFEGTRNAQAALVEEYKAQDKELEKGFKRDFADAKRMADAAPSPEIFDALKKLFNRRKVLNVPKGTKAAAKAGPAAAKPKAAAAAPAGSRANAAMLVAVQSGASVSSDAAAAGERSGVSYPRDPYSKLDAPETEQMVEALDAAVDMPEGISFDLWDRLVEARDTKIEAEEQLKVSTATLGRMNEFYALLSGEEERLRLRIDELEQMLKERSQQALRGAWNLELPFKLKQGQVEVEEAAVVTDFSTALLIHRSEVVDLNREIRKLGAEKVTILKEIRDFRKGIVYMQWEGTKADMEAADLTQRTKDFQLLRVTKELQETIRSGGQDNHAIENAALERKLEQLKLSHEEKMADLRRQLEGSVLEREMIYEIQSKNSNASGDSYKRFEEMHMKRKLQTLVGMQMQEIGLLREELDRLRRRTFPTFTHIDHRQLTDT</sequence>
<name>A0A0M0JE45_9EUKA</name>
<feature type="coiled-coil region" evidence="9">
    <location>
        <begin position="1453"/>
        <end position="1484"/>
    </location>
</feature>
<evidence type="ECO:0000256" key="6">
    <source>
        <dbReference type="ARBA" id="ARBA00023054"/>
    </source>
</evidence>